<dbReference type="Gene3D" id="3.30.200.20">
    <property type="entry name" value="Phosphorylase Kinase, domain 1"/>
    <property type="match status" value="1"/>
</dbReference>
<organism evidence="1 2">
    <name type="scientific">Paragonimus skrjabini miyazakii</name>
    <dbReference type="NCBI Taxonomy" id="59628"/>
    <lineage>
        <taxon>Eukaryota</taxon>
        <taxon>Metazoa</taxon>
        <taxon>Spiralia</taxon>
        <taxon>Lophotrochozoa</taxon>
        <taxon>Platyhelminthes</taxon>
        <taxon>Trematoda</taxon>
        <taxon>Digenea</taxon>
        <taxon>Plagiorchiida</taxon>
        <taxon>Troglotremata</taxon>
        <taxon>Troglotrematidae</taxon>
        <taxon>Paragonimus</taxon>
    </lineage>
</organism>
<dbReference type="SUPFAM" id="SSF56112">
    <property type="entry name" value="Protein kinase-like (PK-like)"/>
    <property type="match status" value="1"/>
</dbReference>
<dbReference type="EMBL" id="JTDE01000013">
    <property type="protein sequence ID" value="KAF7262660.1"/>
    <property type="molecule type" value="Genomic_DNA"/>
</dbReference>
<evidence type="ECO:0000313" key="2">
    <source>
        <dbReference type="Proteomes" id="UP000822476"/>
    </source>
</evidence>
<dbReference type="Proteomes" id="UP000822476">
    <property type="component" value="Unassembled WGS sequence"/>
</dbReference>
<name>A0A8S9Z9S4_9TREM</name>
<dbReference type="PANTHER" id="PTHR12984:SF16">
    <property type="entry name" value="BLACK MATCH, ISOFORM H"/>
    <property type="match status" value="1"/>
</dbReference>
<accession>A0A8S9Z9S4</accession>
<dbReference type="OrthoDB" id="79687at2759"/>
<comment type="caution">
    <text evidence="1">The sequence shown here is derived from an EMBL/GenBank/DDBJ whole genome shotgun (WGS) entry which is preliminary data.</text>
</comment>
<proteinExistence type="predicted"/>
<dbReference type="InterPro" id="IPR011009">
    <property type="entry name" value="Kinase-like_dom_sf"/>
</dbReference>
<sequence>MTSDPRSPDCSFPQNPIIKTFHIKRHVASAGPELAWKIYDATHHETNKPCSVFLFEKCIAEKLHKPRRREIVTNALKREVRLLTQLRHPYLLHVLCPIEETNDTLAFATEPVIASLANLLGNHTRMPQVLQPAIKDFHFDELNRKLGIYQSDAMPQLKQAMNEDE</sequence>
<evidence type="ECO:0000313" key="1">
    <source>
        <dbReference type="EMBL" id="KAF7262660.1"/>
    </source>
</evidence>
<keyword evidence="2" id="KW-1185">Reference proteome</keyword>
<dbReference type="AlphaFoldDB" id="A0A8S9Z9S4"/>
<protein>
    <recommendedName>
        <fullName evidence="3">Protein kinase domain-containing protein</fullName>
    </recommendedName>
</protein>
<evidence type="ECO:0008006" key="3">
    <source>
        <dbReference type="Google" id="ProtNLM"/>
    </source>
</evidence>
<dbReference type="InterPro" id="IPR051177">
    <property type="entry name" value="CIK-Related_Protein"/>
</dbReference>
<dbReference type="PANTHER" id="PTHR12984">
    <property type="entry name" value="SCY1-RELATED S/T PROTEIN KINASE-LIKE"/>
    <property type="match status" value="1"/>
</dbReference>
<gene>
    <name evidence="1" type="ORF">EG68_00050</name>
</gene>
<reference evidence="1" key="1">
    <citation type="submission" date="2019-07" db="EMBL/GenBank/DDBJ databases">
        <title>Annotation for the trematode Paragonimus miyazaki's.</title>
        <authorList>
            <person name="Choi Y.-J."/>
        </authorList>
    </citation>
    <scope>NUCLEOTIDE SEQUENCE</scope>
    <source>
        <strain evidence="1">Japan</strain>
    </source>
</reference>